<dbReference type="PANTHER" id="PTHR40572:SF1">
    <property type="entry name" value="PROTEIN BAX"/>
    <property type="match status" value="1"/>
</dbReference>
<reference evidence="2 3" key="1">
    <citation type="journal article" date="2013" name="ISME J.">
        <title>Comparative genomics of pathogenic lineages of Vibrio nigripulchritudo identifies virulence-associated traits.</title>
        <authorList>
            <person name="Goudenege D."/>
            <person name="Labreuche Y."/>
            <person name="Krin E."/>
            <person name="Ansquer D."/>
            <person name="Mangenot S."/>
            <person name="Calteau A."/>
            <person name="Medigue C."/>
            <person name="Mazel D."/>
            <person name="Polz M.F."/>
            <person name="Le Roux F."/>
        </authorList>
    </citation>
    <scope>NUCLEOTIDE SEQUENCE [LARGE SCALE GENOMIC DNA]</scope>
    <source>
        <strain evidence="2 3">SOn1</strain>
    </source>
</reference>
<dbReference type="AlphaFoldDB" id="A0AAV2VNF5"/>
<dbReference type="Gene3D" id="1.10.530.10">
    <property type="match status" value="1"/>
</dbReference>
<feature type="domain" description="Mannosyl-glycoprotein endo-beta-N-acetylglucosamidase-like" evidence="1">
    <location>
        <begin position="104"/>
        <end position="251"/>
    </location>
</feature>
<dbReference type="RefSeq" id="WP_022611443.1">
    <property type="nucleotide sequence ID" value="NZ_LK391965.1"/>
</dbReference>
<gene>
    <name evidence="2" type="ORF">VIBNISOn1_1720040</name>
</gene>
<dbReference type="SMART" id="SM00047">
    <property type="entry name" value="LYZ2"/>
    <property type="match status" value="1"/>
</dbReference>
<evidence type="ECO:0000259" key="1">
    <source>
        <dbReference type="SMART" id="SM00047"/>
    </source>
</evidence>
<dbReference type="InterPro" id="IPR002901">
    <property type="entry name" value="MGlyc_endo_b_GlcNAc-like_dom"/>
</dbReference>
<comment type="caution">
    <text evidence="2">The sequence shown here is derived from an EMBL/GenBank/DDBJ whole genome shotgun (WGS) entry which is preliminary data.</text>
</comment>
<dbReference type="GO" id="GO:0004040">
    <property type="term" value="F:amidase activity"/>
    <property type="evidence" value="ECO:0007669"/>
    <property type="project" value="InterPro"/>
</dbReference>
<evidence type="ECO:0000313" key="3">
    <source>
        <dbReference type="Proteomes" id="UP000018211"/>
    </source>
</evidence>
<dbReference type="EMBL" id="CAOF01000082">
    <property type="protein sequence ID" value="CCO46240.1"/>
    <property type="molecule type" value="Genomic_DNA"/>
</dbReference>
<dbReference type="Proteomes" id="UP000018211">
    <property type="component" value="Unassembled WGS sequence"/>
</dbReference>
<name>A0AAV2VNF5_9VIBR</name>
<accession>A0AAV2VNF5</accession>
<dbReference type="Pfam" id="PF01832">
    <property type="entry name" value="Glucosaminidase"/>
    <property type="match status" value="1"/>
</dbReference>
<organism evidence="2 3">
    <name type="scientific">Vibrio nigripulchritudo SOn1</name>
    <dbReference type="NCBI Taxonomy" id="1238450"/>
    <lineage>
        <taxon>Bacteria</taxon>
        <taxon>Pseudomonadati</taxon>
        <taxon>Pseudomonadota</taxon>
        <taxon>Gammaproteobacteria</taxon>
        <taxon>Vibrionales</taxon>
        <taxon>Vibrionaceae</taxon>
        <taxon>Vibrio</taxon>
    </lineage>
</organism>
<protein>
    <submittedName>
        <fullName evidence="2">Bax protein</fullName>
    </submittedName>
</protein>
<sequence length="271" mass="30219">MLKNLLKLIAAVFFTVAILFPFYPKKEPAPVVQQPPAKPLPEMGATPEFAAIGNVGEKKTAFFGFLSPAIAIENHRIQQERDFLSSMLEAESTARQNPDNLAKAEKLAKAYRYATPSEGITQSWIQAMLLRVNVLPPALVLTQAANESAWGTSRFATQANNYFGQWCYRAGCGLVPLRRTEGATHEVAKFNSAQESVAAYFMNVNRNRAYAELRTIRAELEQTGQDLKSEKTALALTQGLSHYSERGQAYVDELQAMIRHNKKYWSESGKQ</sequence>
<proteinExistence type="predicted"/>
<dbReference type="PANTHER" id="PTHR40572">
    <property type="entry name" value="PROTEIN BAX"/>
    <property type="match status" value="1"/>
</dbReference>
<evidence type="ECO:0000313" key="2">
    <source>
        <dbReference type="EMBL" id="CCO46240.1"/>
    </source>
</evidence>
<dbReference type="InterPro" id="IPR053195">
    <property type="entry name" value="Bax-like"/>
</dbReference>